<dbReference type="AlphaFoldDB" id="Q0UGN6"/>
<accession>Q0UGN6</accession>
<reference evidence="2" key="1">
    <citation type="journal article" date="2007" name="Plant Cell">
        <title>Dothideomycete-plant interactions illuminated by genome sequencing and EST analysis of the wheat pathogen Stagonospora nodorum.</title>
        <authorList>
            <person name="Hane J.K."/>
            <person name="Lowe R.G."/>
            <person name="Solomon P.S."/>
            <person name="Tan K.C."/>
            <person name="Schoch C.L."/>
            <person name="Spatafora J.W."/>
            <person name="Crous P.W."/>
            <person name="Kodira C."/>
            <person name="Birren B.W."/>
            <person name="Galagan J.E."/>
            <person name="Torriani S.F."/>
            <person name="McDonald B.A."/>
            <person name="Oliver R.P."/>
        </authorList>
    </citation>
    <scope>NUCLEOTIDE SEQUENCE [LARGE SCALE GENOMIC DNA]</scope>
    <source>
        <strain evidence="2">SN15 / ATCC MYA-4574 / FGSC 10173</strain>
    </source>
</reference>
<name>Q0UGN6_PHANO</name>
<protein>
    <submittedName>
        <fullName evidence="1">Uncharacterized protein</fullName>
    </submittedName>
</protein>
<organism evidence="1 2">
    <name type="scientific">Phaeosphaeria nodorum (strain SN15 / ATCC MYA-4574 / FGSC 10173)</name>
    <name type="common">Glume blotch fungus</name>
    <name type="synonym">Parastagonospora nodorum</name>
    <dbReference type="NCBI Taxonomy" id="321614"/>
    <lineage>
        <taxon>Eukaryota</taxon>
        <taxon>Fungi</taxon>
        <taxon>Dikarya</taxon>
        <taxon>Ascomycota</taxon>
        <taxon>Pezizomycotina</taxon>
        <taxon>Dothideomycetes</taxon>
        <taxon>Pleosporomycetidae</taxon>
        <taxon>Pleosporales</taxon>
        <taxon>Pleosporineae</taxon>
        <taxon>Phaeosphaeriaceae</taxon>
        <taxon>Parastagonospora</taxon>
    </lineage>
</organism>
<dbReference type="Proteomes" id="UP000001055">
    <property type="component" value="Unassembled WGS sequence"/>
</dbReference>
<dbReference type="GeneID" id="5976281"/>
<evidence type="ECO:0000313" key="1">
    <source>
        <dbReference type="EMBL" id="EAT83270.1"/>
    </source>
</evidence>
<evidence type="ECO:0000313" key="2">
    <source>
        <dbReference type="Proteomes" id="UP000001055"/>
    </source>
</evidence>
<gene>
    <name evidence="1" type="ORF">SNOG_09078</name>
</gene>
<dbReference type="HOGENOM" id="CLU_3087988_0_0_1"/>
<dbReference type="InParanoid" id="Q0UGN6"/>
<sequence>MADLERRLVRKLDRSAFSNAYVSGLKEHLNLVGNQYSILIAMFTAGSVVNSR</sequence>
<dbReference type="EMBL" id="CH445338">
    <property type="protein sequence ID" value="EAT83270.1"/>
    <property type="molecule type" value="Genomic_DNA"/>
</dbReference>
<proteinExistence type="predicted"/>
<dbReference type="KEGG" id="pno:SNOG_09078"/>
<dbReference type="RefSeq" id="XP_001799380.1">
    <property type="nucleotide sequence ID" value="XM_001799328.1"/>
</dbReference>